<dbReference type="RefSeq" id="WP_009181852.1">
    <property type="nucleotide sequence ID" value="NZ_CM001368.1"/>
</dbReference>
<dbReference type="PROSITE" id="PS50111">
    <property type="entry name" value="CHEMOTAXIS_TRANSDUC_2"/>
    <property type="match status" value="1"/>
</dbReference>
<dbReference type="SMART" id="SM00283">
    <property type="entry name" value="MA"/>
    <property type="match status" value="1"/>
</dbReference>
<dbReference type="InterPro" id="IPR003660">
    <property type="entry name" value="HAMP_dom"/>
</dbReference>
<dbReference type="SUPFAM" id="SSF58104">
    <property type="entry name" value="Methyl-accepting chemotaxis protein (MCP) signaling domain"/>
    <property type="match status" value="1"/>
</dbReference>
<evidence type="ECO:0000256" key="10">
    <source>
        <dbReference type="SAM" id="MobiDB-lite"/>
    </source>
</evidence>
<comment type="subcellular location">
    <subcellularLocation>
        <location evidence="1">Cell membrane</location>
        <topology evidence="1">Multi-pass membrane protein</topology>
    </subcellularLocation>
</comment>
<evidence type="ECO:0000256" key="9">
    <source>
        <dbReference type="PROSITE-ProRule" id="PRU00284"/>
    </source>
</evidence>
<protein>
    <submittedName>
        <fullName evidence="14">Methyl-accepting chemotaxis sensory transducer with Cache sensor</fullName>
    </submittedName>
</protein>
<feature type="domain" description="Methyl-accepting transducer" evidence="12">
    <location>
        <begin position="405"/>
        <end position="641"/>
    </location>
</feature>
<dbReference type="CDD" id="cd11386">
    <property type="entry name" value="MCP_signal"/>
    <property type="match status" value="1"/>
</dbReference>
<keyword evidence="4 11" id="KW-0812">Transmembrane</keyword>
<keyword evidence="3" id="KW-0145">Chemotaxis</keyword>
<name>G7Q6Z5_9BACT</name>
<proteinExistence type="inferred from homology"/>
<evidence type="ECO:0000259" key="13">
    <source>
        <dbReference type="PROSITE" id="PS50885"/>
    </source>
</evidence>
<dbReference type="SUPFAM" id="SSF103190">
    <property type="entry name" value="Sensory domain-like"/>
    <property type="match status" value="1"/>
</dbReference>
<sequence>MRLSLRAKFFTPILGIVLLGMAALVFFNDRAAKSALRHVESQSMSLLSQALAKDITGTVKANLKCLASFAKTPLLVGAATGEDTAAANALLATLSKGMAGADYANVFNAQGVSTASSNAGSVGKIQVADRDYFALATRENKTDIVSKAIVSRTTGRAAVVLAQPLRDASGRLVGVLNAGMDLDSLTADLSATRIGQTGYAYILDAGGMVLAHPDKSLLMKTDFAATDTGRRILAATGSTVLSYTDAAGDHLASVTRDPGTGWLFVVEAPLAEFDAFAAAATWQSLAIALGVTLAILAAVALLLRVAVLTGLRRCVDFAAAVARGDLDHSLAIRTGDELQTLGDALSTMSHHLKANLAEARAKGEEAVAQADRVATALEEAKHAQAAADTAKTQGLLLAADRLQGILDALAGAASRLDSEIGEVGRSVEEQERRTAETATAMEEMNATVLEVAKNAATASSKADAARSQAVEGRGVVEKSLVAISRVDAVSREAKAGMDALGEKAQAIGAIMNVISDIADQTNLLALNAAIEAARAGEAGRGFAVVADEVRKLAEKTMVATKEVGDSIRAIQAGARASLAKVDESTQAVGHATELAGASEAALREIVALVDETSSQVQGIATAAEEQSAASEQITRSEEDVRRLSDAIARGMRDSSGVVEDMGRQVGALEEMVAAFRQEGGQPTASSGRALGPGTAAALPAAPGRRGRD</sequence>
<dbReference type="Pfam" id="PF02743">
    <property type="entry name" value="dCache_1"/>
    <property type="match status" value="1"/>
</dbReference>
<feature type="transmembrane region" description="Helical" evidence="11">
    <location>
        <begin position="282"/>
        <end position="303"/>
    </location>
</feature>
<evidence type="ECO:0000256" key="8">
    <source>
        <dbReference type="ARBA" id="ARBA00029447"/>
    </source>
</evidence>
<evidence type="ECO:0000256" key="4">
    <source>
        <dbReference type="ARBA" id="ARBA00022692"/>
    </source>
</evidence>
<dbReference type="Pfam" id="PF00672">
    <property type="entry name" value="HAMP"/>
    <property type="match status" value="1"/>
</dbReference>
<dbReference type="InterPro" id="IPR004089">
    <property type="entry name" value="MCPsignal_dom"/>
</dbReference>
<evidence type="ECO:0000256" key="2">
    <source>
        <dbReference type="ARBA" id="ARBA00022475"/>
    </source>
</evidence>
<dbReference type="GO" id="GO:0007165">
    <property type="term" value="P:signal transduction"/>
    <property type="evidence" value="ECO:0007669"/>
    <property type="project" value="UniProtKB-KW"/>
</dbReference>
<dbReference type="Gene3D" id="6.10.340.10">
    <property type="match status" value="1"/>
</dbReference>
<keyword evidence="2" id="KW-1003">Cell membrane</keyword>
<keyword evidence="7 9" id="KW-0807">Transducer</keyword>
<dbReference type="Gene3D" id="3.30.450.20">
    <property type="entry name" value="PAS domain"/>
    <property type="match status" value="1"/>
</dbReference>
<dbReference type="PROSITE" id="PS50885">
    <property type="entry name" value="HAMP"/>
    <property type="match status" value="1"/>
</dbReference>
<dbReference type="GO" id="GO:0005886">
    <property type="term" value="C:plasma membrane"/>
    <property type="evidence" value="ECO:0007669"/>
    <property type="project" value="UniProtKB-SubCell"/>
</dbReference>
<dbReference type="Gene3D" id="1.10.287.950">
    <property type="entry name" value="Methyl-accepting chemotaxis protein"/>
    <property type="match status" value="1"/>
</dbReference>
<dbReference type="HOGENOM" id="CLU_000445_107_19_7"/>
<gene>
    <name evidence="14" type="ORF">DFW101_2474</name>
</gene>
<feature type="compositionally biased region" description="Low complexity" evidence="10">
    <location>
        <begin position="687"/>
        <end position="708"/>
    </location>
</feature>
<comment type="similarity">
    <text evidence="8">Belongs to the methyl-accepting chemotaxis (MCP) protein family.</text>
</comment>
<evidence type="ECO:0000256" key="1">
    <source>
        <dbReference type="ARBA" id="ARBA00004651"/>
    </source>
</evidence>
<feature type="transmembrane region" description="Helical" evidence="11">
    <location>
        <begin position="9"/>
        <end position="27"/>
    </location>
</feature>
<evidence type="ECO:0000256" key="5">
    <source>
        <dbReference type="ARBA" id="ARBA00022989"/>
    </source>
</evidence>
<dbReference type="eggNOG" id="COG0840">
    <property type="taxonomic scope" value="Bacteria"/>
</dbReference>
<dbReference type="CDD" id="cd06225">
    <property type="entry name" value="HAMP"/>
    <property type="match status" value="1"/>
</dbReference>
<evidence type="ECO:0000256" key="11">
    <source>
        <dbReference type="SAM" id="Phobius"/>
    </source>
</evidence>
<dbReference type="Pfam" id="PF00015">
    <property type="entry name" value="MCPsignal"/>
    <property type="match status" value="1"/>
</dbReference>
<keyword evidence="15" id="KW-1185">Reference proteome</keyword>
<evidence type="ECO:0000256" key="6">
    <source>
        <dbReference type="ARBA" id="ARBA00023136"/>
    </source>
</evidence>
<evidence type="ECO:0000313" key="14">
    <source>
        <dbReference type="EMBL" id="EHJ48478.1"/>
    </source>
</evidence>
<dbReference type="EMBL" id="CM001368">
    <property type="protein sequence ID" value="EHJ48478.1"/>
    <property type="molecule type" value="Genomic_DNA"/>
</dbReference>
<dbReference type="InterPro" id="IPR033479">
    <property type="entry name" value="dCache_1"/>
</dbReference>
<feature type="domain" description="HAMP" evidence="13">
    <location>
        <begin position="305"/>
        <end position="357"/>
    </location>
</feature>
<dbReference type="OrthoDB" id="5759972at2"/>
<dbReference type="PANTHER" id="PTHR32089">
    <property type="entry name" value="METHYL-ACCEPTING CHEMOTAXIS PROTEIN MCPB"/>
    <property type="match status" value="1"/>
</dbReference>
<dbReference type="InterPro" id="IPR029151">
    <property type="entry name" value="Sensor-like_sf"/>
</dbReference>
<evidence type="ECO:0000259" key="12">
    <source>
        <dbReference type="PROSITE" id="PS50111"/>
    </source>
</evidence>
<dbReference type="STRING" id="694327.DFW101_2474"/>
<feature type="region of interest" description="Disordered" evidence="10">
    <location>
        <begin position="674"/>
        <end position="708"/>
    </location>
</feature>
<dbReference type="GO" id="GO:0006935">
    <property type="term" value="P:chemotaxis"/>
    <property type="evidence" value="ECO:0007669"/>
    <property type="project" value="UniProtKB-KW"/>
</dbReference>
<keyword evidence="6 11" id="KW-0472">Membrane</keyword>
<dbReference type="CDD" id="cd12912">
    <property type="entry name" value="PDC2_MCP_like"/>
    <property type="match status" value="1"/>
</dbReference>
<keyword evidence="5 11" id="KW-1133">Transmembrane helix</keyword>
<evidence type="ECO:0000256" key="7">
    <source>
        <dbReference type="ARBA" id="ARBA00023224"/>
    </source>
</evidence>
<dbReference type="AlphaFoldDB" id="G7Q6Z5"/>
<dbReference type="Proteomes" id="UP000004662">
    <property type="component" value="Chromosome"/>
</dbReference>
<dbReference type="CDD" id="cd12914">
    <property type="entry name" value="PDC1_DGC_like"/>
    <property type="match status" value="1"/>
</dbReference>
<dbReference type="PANTHER" id="PTHR32089:SF112">
    <property type="entry name" value="LYSOZYME-LIKE PROTEIN-RELATED"/>
    <property type="match status" value="1"/>
</dbReference>
<evidence type="ECO:0000313" key="15">
    <source>
        <dbReference type="Proteomes" id="UP000004662"/>
    </source>
</evidence>
<accession>G7Q6Z5</accession>
<reference evidence="15" key="1">
    <citation type="journal article" date="2015" name="Genome Announc.">
        <title>High-Quality Draft Genome Sequence of Desulfovibrio carbinoliphilus FW-101-2B, an Organic Acid-Oxidizing Sulfate-Reducing Bacterium Isolated from Uranium(VI)-Contaminated Groundwater.</title>
        <authorList>
            <person name="Ramsay B.D."/>
            <person name="Hwang C."/>
            <person name="Woo H.L."/>
            <person name="Carroll S.L."/>
            <person name="Lucas S."/>
            <person name="Han J."/>
            <person name="Lapidus A.L."/>
            <person name="Cheng J.F."/>
            <person name="Goodwin L.A."/>
            <person name="Pitluck S."/>
            <person name="Peters L."/>
            <person name="Chertkov O."/>
            <person name="Held B."/>
            <person name="Detter J.C."/>
            <person name="Han C.S."/>
            <person name="Tapia R."/>
            <person name="Land M.L."/>
            <person name="Hauser L.J."/>
            <person name="Kyrpides N.C."/>
            <person name="Ivanova N.N."/>
            <person name="Mikhailova N."/>
            <person name="Pagani I."/>
            <person name="Woyke T."/>
            <person name="Arkin A.P."/>
            <person name="Dehal P."/>
            <person name="Chivian D."/>
            <person name="Criddle C.S."/>
            <person name="Wu W."/>
            <person name="Chakraborty R."/>
            <person name="Hazen T.C."/>
            <person name="Fields M.W."/>
        </authorList>
    </citation>
    <scope>NUCLEOTIDE SEQUENCE [LARGE SCALE GENOMIC DNA]</scope>
    <source>
        <strain evidence="15">FW-101-2B</strain>
    </source>
</reference>
<organism evidence="14 15">
    <name type="scientific">Solidesulfovibrio carbinoliphilus subsp. oakridgensis</name>
    <dbReference type="NCBI Taxonomy" id="694327"/>
    <lineage>
        <taxon>Bacteria</taxon>
        <taxon>Pseudomonadati</taxon>
        <taxon>Thermodesulfobacteriota</taxon>
        <taxon>Desulfovibrionia</taxon>
        <taxon>Desulfovibrionales</taxon>
        <taxon>Desulfovibrionaceae</taxon>
        <taxon>Solidesulfovibrio</taxon>
    </lineage>
</organism>
<evidence type="ECO:0000256" key="3">
    <source>
        <dbReference type="ARBA" id="ARBA00022500"/>
    </source>
</evidence>
<dbReference type="SMART" id="SM00304">
    <property type="entry name" value="HAMP"/>
    <property type="match status" value="1"/>
</dbReference>